<evidence type="ECO:0000313" key="5">
    <source>
        <dbReference type="Proteomes" id="UP000785679"/>
    </source>
</evidence>
<keyword evidence="5" id="KW-1185">Reference proteome</keyword>
<evidence type="ECO:0000256" key="3">
    <source>
        <dbReference type="PROSITE-ProRule" id="PRU00023"/>
    </source>
</evidence>
<keyword evidence="2 3" id="KW-0040">ANK repeat</keyword>
<dbReference type="PROSITE" id="PS50088">
    <property type="entry name" value="ANK_REPEAT"/>
    <property type="match status" value="4"/>
</dbReference>
<reference evidence="4" key="1">
    <citation type="submission" date="2019-06" db="EMBL/GenBank/DDBJ databases">
        <authorList>
            <person name="Zheng W."/>
        </authorList>
    </citation>
    <scope>NUCLEOTIDE SEQUENCE</scope>
    <source>
        <strain evidence="4">QDHG01</strain>
    </source>
</reference>
<dbReference type="Pfam" id="PF12796">
    <property type="entry name" value="Ank_2"/>
    <property type="match status" value="2"/>
</dbReference>
<feature type="repeat" description="ANK" evidence="3">
    <location>
        <begin position="154"/>
        <end position="186"/>
    </location>
</feature>
<dbReference type="GO" id="GO:0004842">
    <property type="term" value="F:ubiquitin-protein transferase activity"/>
    <property type="evidence" value="ECO:0007669"/>
    <property type="project" value="TreeGrafter"/>
</dbReference>
<dbReference type="PANTHER" id="PTHR24171">
    <property type="entry name" value="ANKYRIN REPEAT DOMAIN-CONTAINING PROTEIN 39-RELATED"/>
    <property type="match status" value="1"/>
</dbReference>
<dbReference type="GO" id="GO:0085020">
    <property type="term" value="P:protein K6-linked ubiquitination"/>
    <property type="evidence" value="ECO:0007669"/>
    <property type="project" value="TreeGrafter"/>
</dbReference>
<gene>
    <name evidence="4" type="ORF">FGO68_gene13515</name>
</gene>
<dbReference type="InterPro" id="IPR036770">
    <property type="entry name" value="Ankyrin_rpt-contain_sf"/>
</dbReference>
<organism evidence="4 5">
    <name type="scientific">Halteria grandinella</name>
    <dbReference type="NCBI Taxonomy" id="5974"/>
    <lineage>
        <taxon>Eukaryota</taxon>
        <taxon>Sar</taxon>
        <taxon>Alveolata</taxon>
        <taxon>Ciliophora</taxon>
        <taxon>Intramacronucleata</taxon>
        <taxon>Spirotrichea</taxon>
        <taxon>Stichotrichia</taxon>
        <taxon>Sporadotrichida</taxon>
        <taxon>Halteriidae</taxon>
        <taxon>Halteria</taxon>
    </lineage>
</organism>
<dbReference type="PROSITE" id="PS50297">
    <property type="entry name" value="ANK_REP_REGION"/>
    <property type="match status" value="4"/>
</dbReference>
<dbReference type="EMBL" id="RRYP01001946">
    <property type="protein sequence ID" value="TNV85301.1"/>
    <property type="molecule type" value="Genomic_DNA"/>
</dbReference>
<name>A0A8J8P466_HALGN</name>
<dbReference type="PRINTS" id="PR01415">
    <property type="entry name" value="ANKYRIN"/>
</dbReference>
<accession>A0A8J8P466</accession>
<feature type="repeat" description="ANK" evidence="3">
    <location>
        <begin position="50"/>
        <end position="82"/>
    </location>
</feature>
<proteinExistence type="predicted"/>
<comment type="caution">
    <text evidence="4">The sequence shown here is derived from an EMBL/GenBank/DDBJ whole genome shotgun (WGS) entry which is preliminary data.</text>
</comment>
<dbReference type="Pfam" id="PF00023">
    <property type="entry name" value="Ank"/>
    <property type="match status" value="1"/>
</dbReference>
<protein>
    <recommendedName>
        <fullName evidence="6">Ankyrin</fullName>
    </recommendedName>
</protein>
<dbReference type="SMART" id="SM00248">
    <property type="entry name" value="ANK"/>
    <property type="match status" value="8"/>
</dbReference>
<keyword evidence="1" id="KW-0677">Repeat</keyword>
<dbReference type="InterPro" id="IPR002110">
    <property type="entry name" value="Ankyrin_rpt"/>
</dbReference>
<dbReference type="OrthoDB" id="428624at2759"/>
<evidence type="ECO:0000256" key="1">
    <source>
        <dbReference type="ARBA" id="ARBA00022737"/>
    </source>
</evidence>
<sequence>MINVRDPKDLEALEELLTPVLMCWYASIGDEGSIKNLIELGVKIDATDYDQRTALHLAAAEGNPSIVDLLLFHNAQMIYDANGETPFHDAVRGEHTRILSTLHRTYPNGPPPNFEILYNSLKQSQIFIDIADLNIDKIKLYLRANLPINIQDYDGRTPLHVACSFGHQELIKLLVRHGANTEVLDKFGYKPRMVSEQNQLRRQSARTYSMRNVLNSPLGSSPRSSFSGSHSSTYKRRMTALDSFSDTYHSTTTFARSSLKTAFESESVLSNAIQAARNLPISVTCTPKQTQKILMTVLQCRHIADNNFPRVKQMQLALEHLLGPNAQRHLYDYDFRTPLHIAAGHGRMDMALYLLVRGANVNAKDRWGRTPLYEATIRKQKQLMKVIIQQSGTYCLKGYPMASLLIYLVIEGDLEIIQLAVLSGIELNSHDYDMRTALHIAGDLGYAAIYEYLVGKGANLKARDRFGNTPMLRRKPRSSLNNNNAFC</sequence>
<dbReference type="PANTHER" id="PTHR24171:SF8">
    <property type="entry name" value="BRCA1-ASSOCIATED RING DOMAIN PROTEIN 1"/>
    <property type="match status" value="1"/>
</dbReference>
<feature type="repeat" description="ANK" evidence="3">
    <location>
        <begin position="433"/>
        <end position="465"/>
    </location>
</feature>
<feature type="repeat" description="ANK" evidence="3">
    <location>
        <begin position="334"/>
        <end position="366"/>
    </location>
</feature>
<evidence type="ECO:0008006" key="6">
    <source>
        <dbReference type="Google" id="ProtNLM"/>
    </source>
</evidence>
<dbReference type="AlphaFoldDB" id="A0A8J8P466"/>
<evidence type="ECO:0000256" key="2">
    <source>
        <dbReference type="ARBA" id="ARBA00023043"/>
    </source>
</evidence>
<dbReference type="Proteomes" id="UP000785679">
    <property type="component" value="Unassembled WGS sequence"/>
</dbReference>
<dbReference type="SUPFAM" id="SSF48403">
    <property type="entry name" value="Ankyrin repeat"/>
    <property type="match status" value="2"/>
</dbReference>
<dbReference type="Gene3D" id="1.25.40.20">
    <property type="entry name" value="Ankyrin repeat-containing domain"/>
    <property type="match status" value="4"/>
</dbReference>
<evidence type="ECO:0000313" key="4">
    <source>
        <dbReference type="EMBL" id="TNV85301.1"/>
    </source>
</evidence>